<accession>A0AAD8YD53</accession>
<sequence>MVGADGTSSVSDMTRLAWCWMCTSNDYAGLVADVLKGLPIDVAHFLISLENPNSEPTPNIPIMQCSAPKCAVVMKSRVSFLGRYTFNPMEPPLHKTETSIVLKAKDIGAMEKYLHIQTILSESDPDIDDYSHSCGSVYGIKKSAIEVNTFTRFCEKLGLDKSRSIGEAEALLRDFYEKDDISVMSQDEGGEINLNRIGVKKIVFDEFCKLHGIDSTGCRVVAVKFMKSRKGFELELQCREILQGNGNIVPVLNDFSLESGNEDNSPPMIYGYRYGIVMPCADRDLGDILYREGISSANLRCNARQIGETLKSLHEQGISYLDLQLKNVLRFGTQMMLSDFGSTLFLKSILDINAIGGSSATICPSILPPELVAKIDLSTDGFKFDQFRSYWKHVSDDADGIRLLTPHERQLISKIIASHKKGENKKGENSMKQSWRGDISSSLETIEFRDLPQVLSSCGSVHGFSLIWERMCANNRLWDIVRPRVDMTNRCAYMLKTFEDRDDNHMHDISKLPYKLINPSEKVDVWVFGIFIYQLCSGGNPFHTGYQGDLRGVDAYSRLHHWNKVEADKSIREHIQDPLAQDLLRRILLPASERLPNMTAVLRHPFFSPTSTEAERYLEKHEEMQLLRENTVVVSKVTGVTSRMLEDSMEKYSRIAFSTDRIAFPTCFVVLPYGLQLDETQNRFCAVPSPEYASCAERLGKCLLEINKATARMSFWMRMNDKIRDPRNGDNFKSQMQEWIKRARVEPCNAVAKEIVKSLGLGPNYALLCEEILAFDGSISKAKSYMKNPLRAARKAIGQNADSLADMYPSLNLYLIDEDTMMPSYVDERFSPYPLRIHFDKSLFKNALLPFINIAVMKALARGRFHGLAALLGFPPSFIIPDSWKASEPGLLHSSESSDSIEEFVLLQKVVRKDDLQSLWDDASVNSSYSGSRSAGSYSDIRSFSNLSLHSSPSIDLSEGDPVIASVPMIHLELLFREFDPDRHFNNLRRVSRGVEESSPGLWTVNETINDLHEVMELADIEDQLQELMLDYEKKKNTEIELQNLVQRKKVVKMQLSRQGFPFHKEIFHSKDSIDEEFEAQVPGDNNAKTDPSAGEARANPKPTGELYQDDGTKIVTHRMRYSDPDSTSDEGGEKKKSKKMRKSKRKFRPWFGAC</sequence>
<keyword evidence="4" id="KW-0418">Kinase</keyword>
<dbReference type="SMART" id="SM00220">
    <property type="entry name" value="S_TKc"/>
    <property type="match status" value="1"/>
</dbReference>
<dbReference type="InterPro" id="IPR011009">
    <property type="entry name" value="Kinase-like_dom_sf"/>
</dbReference>
<evidence type="ECO:0000256" key="1">
    <source>
        <dbReference type="SAM" id="Coils"/>
    </source>
</evidence>
<evidence type="ECO:0000256" key="2">
    <source>
        <dbReference type="SAM" id="MobiDB-lite"/>
    </source>
</evidence>
<dbReference type="EMBL" id="JATAAI010000009">
    <property type="protein sequence ID" value="KAK1743272.1"/>
    <property type="molecule type" value="Genomic_DNA"/>
</dbReference>
<keyword evidence="4" id="KW-0808">Transferase</keyword>
<dbReference type="GO" id="GO:0005524">
    <property type="term" value="F:ATP binding"/>
    <property type="evidence" value="ECO:0007669"/>
    <property type="project" value="InterPro"/>
</dbReference>
<dbReference type="EC" id="2.7.-.-" evidence="4"/>
<evidence type="ECO:0000259" key="3">
    <source>
        <dbReference type="PROSITE" id="PS50011"/>
    </source>
</evidence>
<gene>
    <name evidence="4" type="ORF">QTG54_005893</name>
</gene>
<proteinExistence type="predicted"/>
<keyword evidence="1" id="KW-0175">Coiled coil</keyword>
<organism evidence="4 5">
    <name type="scientific">Skeletonema marinoi</name>
    <dbReference type="NCBI Taxonomy" id="267567"/>
    <lineage>
        <taxon>Eukaryota</taxon>
        <taxon>Sar</taxon>
        <taxon>Stramenopiles</taxon>
        <taxon>Ochrophyta</taxon>
        <taxon>Bacillariophyta</taxon>
        <taxon>Coscinodiscophyceae</taxon>
        <taxon>Thalassiosirophycidae</taxon>
        <taxon>Thalassiosirales</taxon>
        <taxon>Skeletonemataceae</taxon>
        <taxon>Skeletonema</taxon>
        <taxon>Skeletonema marinoi-dohrnii complex</taxon>
    </lineage>
</organism>
<evidence type="ECO:0000313" key="4">
    <source>
        <dbReference type="EMBL" id="KAK1743272.1"/>
    </source>
</evidence>
<dbReference type="InterPro" id="IPR000719">
    <property type="entry name" value="Prot_kinase_dom"/>
</dbReference>
<dbReference type="Proteomes" id="UP001224775">
    <property type="component" value="Unassembled WGS sequence"/>
</dbReference>
<keyword evidence="5" id="KW-1185">Reference proteome</keyword>
<feature type="coiled-coil region" evidence="1">
    <location>
        <begin position="1018"/>
        <end position="1055"/>
    </location>
</feature>
<dbReference type="GO" id="GO:0005634">
    <property type="term" value="C:nucleus"/>
    <property type="evidence" value="ECO:0007669"/>
    <property type="project" value="TreeGrafter"/>
</dbReference>
<feature type="region of interest" description="Disordered" evidence="2">
    <location>
        <begin position="1082"/>
        <end position="1155"/>
    </location>
</feature>
<comment type="caution">
    <text evidence="4">The sequence shown here is derived from an EMBL/GenBank/DDBJ whole genome shotgun (WGS) entry which is preliminary data.</text>
</comment>
<feature type="domain" description="Protein kinase" evidence="3">
    <location>
        <begin position="151"/>
        <end position="607"/>
    </location>
</feature>
<dbReference type="PANTHER" id="PTHR24345">
    <property type="entry name" value="SERINE/THREONINE-PROTEIN KINASE PLK"/>
    <property type="match status" value="1"/>
</dbReference>
<dbReference type="GO" id="GO:0004672">
    <property type="term" value="F:protein kinase activity"/>
    <property type="evidence" value="ECO:0007669"/>
    <property type="project" value="InterPro"/>
</dbReference>
<reference evidence="4" key="1">
    <citation type="submission" date="2023-06" db="EMBL/GenBank/DDBJ databases">
        <title>Survivors Of The Sea: Transcriptome response of Skeletonema marinoi to long-term dormancy.</title>
        <authorList>
            <person name="Pinder M.I.M."/>
            <person name="Kourtchenko O."/>
            <person name="Robertson E.K."/>
            <person name="Larsson T."/>
            <person name="Maumus F."/>
            <person name="Osuna-Cruz C.M."/>
            <person name="Vancaester E."/>
            <person name="Stenow R."/>
            <person name="Vandepoele K."/>
            <person name="Ploug H."/>
            <person name="Bruchert V."/>
            <person name="Godhe A."/>
            <person name="Topel M."/>
        </authorList>
    </citation>
    <scope>NUCLEOTIDE SEQUENCE</scope>
    <source>
        <strain evidence="4">R05AC</strain>
    </source>
</reference>
<dbReference type="PROSITE" id="PS50011">
    <property type="entry name" value="PROTEIN_KINASE_DOM"/>
    <property type="match status" value="1"/>
</dbReference>
<evidence type="ECO:0000313" key="5">
    <source>
        <dbReference type="Proteomes" id="UP001224775"/>
    </source>
</evidence>
<protein>
    <submittedName>
        <fullName evidence="4">Protein kinase family protein</fullName>
        <ecNumber evidence="4">2.7.-.-</ecNumber>
    </submittedName>
</protein>
<dbReference type="AlphaFoldDB" id="A0AAD8YD53"/>
<dbReference type="Gene3D" id="1.10.510.10">
    <property type="entry name" value="Transferase(Phosphotransferase) domain 1"/>
    <property type="match status" value="2"/>
</dbReference>
<dbReference type="SUPFAM" id="SSF56112">
    <property type="entry name" value="Protein kinase-like (PK-like)"/>
    <property type="match status" value="1"/>
</dbReference>
<feature type="compositionally biased region" description="Basic residues" evidence="2">
    <location>
        <begin position="1136"/>
        <end position="1149"/>
    </location>
</feature>
<name>A0AAD8YD53_9STRA</name>